<dbReference type="Pfam" id="PF00069">
    <property type="entry name" value="Pkinase"/>
    <property type="match status" value="1"/>
</dbReference>
<dbReference type="SMART" id="SM00220">
    <property type="entry name" value="S_TKc"/>
    <property type="match status" value="1"/>
</dbReference>
<evidence type="ECO:0000313" key="5">
    <source>
        <dbReference type="Proteomes" id="UP000183832"/>
    </source>
</evidence>
<name>A0A1J1HM38_9DIPT</name>
<protein>
    <submittedName>
        <fullName evidence="4">CLUMA_CG002209, isoform A</fullName>
    </submittedName>
</protein>
<evidence type="ECO:0000313" key="4">
    <source>
        <dbReference type="EMBL" id="CRK88468.1"/>
    </source>
</evidence>
<dbReference type="InterPro" id="IPR011009">
    <property type="entry name" value="Kinase-like_dom_sf"/>
</dbReference>
<dbReference type="SUPFAM" id="SSF56112">
    <property type="entry name" value="Protein kinase-like (PK-like)"/>
    <property type="match status" value="1"/>
</dbReference>
<dbReference type="InterPro" id="IPR051177">
    <property type="entry name" value="CIK-Related_Protein"/>
</dbReference>
<feature type="region of interest" description="Disordered" evidence="2">
    <location>
        <begin position="659"/>
        <end position="706"/>
    </location>
</feature>
<evidence type="ECO:0000256" key="1">
    <source>
        <dbReference type="ARBA" id="ARBA00038349"/>
    </source>
</evidence>
<reference evidence="4 5" key="1">
    <citation type="submission" date="2015-04" db="EMBL/GenBank/DDBJ databases">
        <authorList>
            <person name="Syromyatnikov M.Y."/>
            <person name="Popov V.N."/>
        </authorList>
    </citation>
    <scope>NUCLEOTIDE SEQUENCE [LARGE SCALE GENOMIC DNA]</scope>
</reference>
<dbReference type="SUPFAM" id="SSF48371">
    <property type="entry name" value="ARM repeat"/>
    <property type="match status" value="1"/>
</dbReference>
<dbReference type="Gene3D" id="3.30.200.20">
    <property type="entry name" value="Phosphorylase Kinase, domain 1"/>
    <property type="match status" value="1"/>
</dbReference>
<organism evidence="4 5">
    <name type="scientific">Clunio marinus</name>
    <dbReference type="NCBI Taxonomy" id="568069"/>
    <lineage>
        <taxon>Eukaryota</taxon>
        <taxon>Metazoa</taxon>
        <taxon>Ecdysozoa</taxon>
        <taxon>Arthropoda</taxon>
        <taxon>Hexapoda</taxon>
        <taxon>Insecta</taxon>
        <taxon>Pterygota</taxon>
        <taxon>Neoptera</taxon>
        <taxon>Endopterygota</taxon>
        <taxon>Diptera</taxon>
        <taxon>Nematocera</taxon>
        <taxon>Chironomoidea</taxon>
        <taxon>Chironomidae</taxon>
        <taxon>Clunio</taxon>
    </lineage>
</organism>
<keyword evidence="5" id="KW-1185">Reference proteome</keyword>
<feature type="region of interest" description="Disordered" evidence="2">
    <location>
        <begin position="746"/>
        <end position="844"/>
    </location>
</feature>
<dbReference type="InterPro" id="IPR011989">
    <property type="entry name" value="ARM-like"/>
</dbReference>
<dbReference type="Gene3D" id="1.10.510.10">
    <property type="entry name" value="Transferase(Phosphotransferase) domain 1"/>
    <property type="match status" value="1"/>
</dbReference>
<dbReference type="FunFam" id="1.25.10.10:FF:000189">
    <property type="entry name" value="SCY1-like pseudokinase 2"/>
    <property type="match status" value="1"/>
</dbReference>
<feature type="compositionally biased region" description="Polar residues" evidence="2">
    <location>
        <begin position="746"/>
        <end position="773"/>
    </location>
</feature>
<dbReference type="CDD" id="cd14011">
    <property type="entry name" value="PK_SCY1_like"/>
    <property type="match status" value="1"/>
</dbReference>
<accession>A0A1J1HM38</accession>
<dbReference type="InterPro" id="IPR000719">
    <property type="entry name" value="Prot_kinase_dom"/>
</dbReference>
<dbReference type="Gene3D" id="1.25.10.10">
    <property type="entry name" value="Leucine-rich Repeat Variant"/>
    <property type="match status" value="1"/>
</dbReference>
<dbReference type="Proteomes" id="UP000183832">
    <property type="component" value="Unassembled WGS sequence"/>
</dbReference>
<sequence length="844" mass="95186">MDVINKLYSSVSNSVSQLSNVLPGNPLAREYEIDKQVCSAGIGLLWRVFKGTKKSTKQEAAIFEFQKKQLDRFSKDDKEQLLEILRRGVVQLTKIRHPHVLTVQHPLEESRDSIAFATEPVFASLANILGNHHNMPHPNSLNSYKLHDVDTKYGLIQICEGIQFLHSDVKLLHRNICPESIIVNQQGAWKIFGFDYCILNQNPHDAKPSWPFNEYNSSWHALSQPSLEYMAPECALISNHSAESDIYSLGVLIYSIYSNGGKPIKMFGKDYQSFRRHATELKQGKYPNLSSIPDGLQNEVKMMLNATPELRINLHEFTKIPFFDDIGVKTLHYLDQLFQWDNLQKSKFYKGLPQVIQKLPHRINVFRILPCLVKEFVNPPMIPFVLPNIFLISENSNSQEFVKHILCHLKPVMKITEPIQVLHLFMTKMDLLLKLTPAEDVKTDVLPMLYRALESDAQQIQELCLSILPTFASLVDYPSMKNALLPRIKKLCVTTQLVSVRVNCLLCIGKLLEHLDKWLVMDEIIPFLPQIPSREPAVLMAILGIYKLALTHSKLGLTKESLATKVIPFLVPLSIENGLSLVQFNAMMVLVKDMINRVESEHRTKLEQLSSIQKESNALKFQAQNQLVPNAKSPSKNESDDVFSNLGLEQFLNDLEEGANESTASGMSMTSSASGMSLQEKQRLTQQQEQNQRLQSQQAITPKQAPLKIANKAKDLTSSLLDNNLNQLKLTHSTSANNNSWFNTTGNSWNASTTQNNNFGSFQSPSASPASNPKESKKNDDWGAFDDLLPNAKKEKLPLNQMKSSASQPTGFVQSSKSNNSFGGMSNRKNNNELSADDIMEFLK</sequence>
<dbReference type="EMBL" id="CVRI01000008">
    <property type="protein sequence ID" value="CRK88468.1"/>
    <property type="molecule type" value="Genomic_DNA"/>
</dbReference>
<feature type="domain" description="Protein kinase" evidence="3">
    <location>
        <begin position="34"/>
        <end position="323"/>
    </location>
</feature>
<dbReference type="GO" id="GO:0004672">
    <property type="term" value="F:protein kinase activity"/>
    <property type="evidence" value="ECO:0007669"/>
    <property type="project" value="InterPro"/>
</dbReference>
<evidence type="ECO:0000259" key="3">
    <source>
        <dbReference type="PROSITE" id="PS50011"/>
    </source>
</evidence>
<dbReference type="PROSITE" id="PS50011">
    <property type="entry name" value="PROTEIN_KINASE_DOM"/>
    <property type="match status" value="1"/>
</dbReference>
<dbReference type="PANTHER" id="PTHR12984:SF6">
    <property type="entry name" value="SCY1-LIKE PROTEIN 2"/>
    <property type="match status" value="1"/>
</dbReference>
<dbReference type="AlphaFoldDB" id="A0A1J1HM38"/>
<feature type="compositionally biased region" description="Low complexity" evidence="2">
    <location>
        <begin position="662"/>
        <end position="698"/>
    </location>
</feature>
<dbReference type="GO" id="GO:0005524">
    <property type="term" value="F:ATP binding"/>
    <property type="evidence" value="ECO:0007669"/>
    <property type="project" value="InterPro"/>
</dbReference>
<feature type="compositionally biased region" description="Polar residues" evidence="2">
    <location>
        <begin position="801"/>
        <end position="834"/>
    </location>
</feature>
<dbReference type="InterPro" id="IPR016024">
    <property type="entry name" value="ARM-type_fold"/>
</dbReference>
<dbReference type="PANTHER" id="PTHR12984">
    <property type="entry name" value="SCY1-RELATED S/T PROTEIN KINASE-LIKE"/>
    <property type="match status" value="1"/>
</dbReference>
<gene>
    <name evidence="4" type="primary">putative SCY1-like protein 2</name>
    <name evidence="4" type="ORF">CLUMA_CG002209</name>
</gene>
<dbReference type="OrthoDB" id="79687at2759"/>
<evidence type="ECO:0000256" key="2">
    <source>
        <dbReference type="SAM" id="MobiDB-lite"/>
    </source>
</evidence>
<proteinExistence type="inferred from homology"/>
<comment type="similarity">
    <text evidence="1">Belongs to the protein kinase superfamily.</text>
</comment>
<dbReference type="FunFam" id="3.30.200.20:FF:000179">
    <property type="entry name" value="SCY1 like pseudokinase 2"/>
    <property type="match status" value="1"/>
</dbReference>
<feature type="compositionally biased region" description="Acidic residues" evidence="2">
    <location>
        <begin position="835"/>
        <end position="844"/>
    </location>
</feature>